<evidence type="ECO:0000256" key="8">
    <source>
        <dbReference type="ARBA" id="ARBA00040505"/>
    </source>
</evidence>
<dbReference type="RefSeq" id="WP_208718944.1">
    <property type="nucleotide sequence ID" value="NZ_CP024770.1"/>
</dbReference>
<evidence type="ECO:0000313" key="11">
    <source>
        <dbReference type="Proteomes" id="UP000502005"/>
    </source>
</evidence>
<evidence type="ECO:0000259" key="9">
    <source>
        <dbReference type="Pfam" id="PF01636"/>
    </source>
</evidence>
<dbReference type="GO" id="GO:0005737">
    <property type="term" value="C:cytoplasm"/>
    <property type="evidence" value="ECO:0007669"/>
    <property type="project" value="UniProtKB-SubCell"/>
</dbReference>
<reference evidence="10 11" key="1">
    <citation type="submission" date="2017-11" db="EMBL/GenBank/DDBJ databases">
        <title>Genome sequence of Pantoea cypripedii NE1.</title>
        <authorList>
            <person name="Nascimento F.X."/>
        </authorList>
    </citation>
    <scope>NUCLEOTIDE SEQUENCE [LARGE SCALE GENOMIC DNA]</scope>
    <source>
        <strain evidence="10 11">NE1</strain>
        <plasmid evidence="11">pne1b</plasmid>
    </source>
</reference>
<evidence type="ECO:0000256" key="6">
    <source>
        <dbReference type="ARBA" id="ARBA00037368"/>
    </source>
</evidence>
<evidence type="ECO:0000256" key="4">
    <source>
        <dbReference type="ARBA" id="ARBA00022777"/>
    </source>
</evidence>
<keyword evidence="4 10" id="KW-0418">Kinase</keyword>
<evidence type="ECO:0000256" key="1">
    <source>
        <dbReference type="ARBA" id="ARBA00004496"/>
    </source>
</evidence>
<dbReference type="SUPFAM" id="SSF56112">
    <property type="entry name" value="Protein kinase-like (PK-like)"/>
    <property type="match status" value="1"/>
</dbReference>
<name>A0A6B9G5G8_PANCY</name>
<gene>
    <name evidence="10" type="ORF">CUN67_28955</name>
</gene>
<dbReference type="AlphaFoldDB" id="A0A6B9G5G8"/>
<evidence type="ECO:0000313" key="10">
    <source>
        <dbReference type="EMBL" id="QGY32961.1"/>
    </source>
</evidence>
<sequence>MSNDEAVQLAAREYSVSATAQRLDTEKDDTFLLKTSEGEKFILKVANPSEDAEEIDFQTELLQYITEHDSSLPVPRTVTSVSGELHPNITDLAGQVRQVRLMTYLEGTPLDRTSSTSSEREHIGEILGRLRLACKGFSHLGDSRVLAWDVQHLKELQHLLPEIADDEQRAMLELGMKRYLTLLPRIRALRTQVLHNDFSQSNIVVDHEAPNFVTGIIDFGDAVKTAIAIDVSTALLNQLPRQAHGERGEDLFAAGKDVLKGYLRVTELTDEELELIPHLTMARVIARTLITHWRVKLFPENAPYIMRNTEQGWAQLRWFLSHSVEEVSASLKQVSALTE</sequence>
<dbReference type="PANTHER" id="PTHR21064:SF1">
    <property type="entry name" value="HYDROXYLYSINE KINASE"/>
    <property type="match status" value="1"/>
</dbReference>
<keyword evidence="2" id="KW-0963">Cytoplasm</keyword>
<dbReference type="EMBL" id="CP024770">
    <property type="protein sequence ID" value="QGY32961.1"/>
    <property type="molecule type" value="Genomic_DNA"/>
</dbReference>
<dbReference type="Pfam" id="PF01636">
    <property type="entry name" value="APH"/>
    <property type="match status" value="1"/>
</dbReference>
<evidence type="ECO:0000256" key="7">
    <source>
        <dbReference type="ARBA" id="ARBA00038873"/>
    </source>
</evidence>
<comment type="function">
    <text evidence="6">Catalyzes the GTP-dependent phosphorylation of 5-hydroxy-L-lysine.</text>
</comment>
<feature type="domain" description="Aminoglycoside phosphotransferase" evidence="9">
    <location>
        <begin position="28"/>
        <end position="262"/>
    </location>
</feature>
<evidence type="ECO:0000256" key="2">
    <source>
        <dbReference type="ARBA" id="ARBA00022490"/>
    </source>
</evidence>
<organism evidence="10 11">
    <name type="scientific">Pantoea cypripedii</name>
    <name type="common">Pectobacterium cypripedii</name>
    <name type="synonym">Erwinia cypripedii</name>
    <dbReference type="NCBI Taxonomy" id="55209"/>
    <lineage>
        <taxon>Bacteria</taxon>
        <taxon>Pseudomonadati</taxon>
        <taxon>Pseudomonadota</taxon>
        <taxon>Gammaproteobacteria</taxon>
        <taxon>Enterobacterales</taxon>
        <taxon>Erwiniaceae</taxon>
        <taxon>Pantoea</taxon>
    </lineage>
</organism>
<keyword evidence="3" id="KW-0808">Transferase</keyword>
<dbReference type="EC" id="2.7.1.81" evidence="7"/>
<evidence type="ECO:0000256" key="5">
    <source>
        <dbReference type="ARBA" id="ARBA00036820"/>
    </source>
</evidence>
<comment type="catalytic activity">
    <reaction evidence="5">
        <text>(5R)-5-hydroxy-L-lysine + GTP = (5R)-5-phosphooxy-L-lysine + GDP + H(+)</text>
        <dbReference type="Rhea" id="RHEA:19049"/>
        <dbReference type="ChEBI" id="CHEBI:15378"/>
        <dbReference type="ChEBI" id="CHEBI:37565"/>
        <dbReference type="ChEBI" id="CHEBI:57882"/>
        <dbReference type="ChEBI" id="CHEBI:58189"/>
        <dbReference type="ChEBI" id="CHEBI:58357"/>
        <dbReference type="EC" id="2.7.1.81"/>
    </reaction>
</comment>
<dbReference type="Gene3D" id="3.90.1200.10">
    <property type="match status" value="1"/>
</dbReference>
<dbReference type="GO" id="GO:0047992">
    <property type="term" value="F:hydroxylysine kinase activity"/>
    <property type="evidence" value="ECO:0007669"/>
    <property type="project" value="UniProtKB-EC"/>
</dbReference>
<dbReference type="PANTHER" id="PTHR21064">
    <property type="entry name" value="AMINOGLYCOSIDE PHOSPHOTRANSFERASE DOMAIN-CONTAINING PROTEIN-RELATED"/>
    <property type="match status" value="1"/>
</dbReference>
<keyword evidence="10" id="KW-0614">Plasmid</keyword>
<proteinExistence type="predicted"/>
<geneLocation type="plasmid" evidence="11">
    <name>pne1b</name>
</geneLocation>
<dbReference type="Proteomes" id="UP000502005">
    <property type="component" value="Plasmid pNE1B"/>
</dbReference>
<dbReference type="InterPro" id="IPR050249">
    <property type="entry name" value="Pseudomonas-type_ThrB"/>
</dbReference>
<accession>A0A6B9G5G8</accession>
<protein>
    <recommendedName>
        <fullName evidence="8">Hydroxylysine kinase</fullName>
        <ecNumber evidence="7">2.7.1.81</ecNumber>
    </recommendedName>
</protein>
<evidence type="ECO:0000256" key="3">
    <source>
        <dbReference type="ARBA" id="ARBA00022679"/>
    </source>
</evidence>
<dbReference type="InterPro" id="IPR002575">
    <property type="entry name" value="Aminoglycoside_PTrfase"/>
</dbReference>
<dbReference type="Gene3D" id="3.30.200.20">
    <property type="entry name" value="Phosphorylase Kinase, domain 1"/>
    <property type="match status" value="1"/>
</dbReference>
<comment type="subcellular location">
    <subcellularLocation>
        <location evidence="1">Cytoplasm</location>
    </subcellularLocation>
</comment>
<dbReference type="InterPro" id="IPR011009">
    <property type="entry name" value="Kinase-like_dom_sf"/>
</dbReference>